<feature type="non-terminal residue" evidence="2">
    <location>
        <position position="302"/>
    </location>
</feature>
<protein>
    <submittedName>
        <fullName evidence="2">Uncharacterized protein</fullName>
    </submittedName>
</protein>
<feature type="non-terminal residue" evidence="2">
    <location>
        <position position="1"/>
    </location>
</feature>
<organism evidence="2 3">
    <name type="scientific">Perkinsus olseni</name>
    <name type="common">Perkinsus atlanticus</name>
    <dbReference type="NCBI Taxonomy" id="32597"/>
    <lineage>
        <taxon>Eukaryota</taxon>
        <taxon>Sar</taxon>
        <taxon>Alveolata</taxon>
        <taxon>Perkinsozoa</taxon>
        <taxon>Perkinsea</taxon>
        <taxon>Perkinsida</taxon>
        <taxon>Perkinsidae</taxon>
        <taxon>Perkinsus</taxon>
    </lineage>
</organism>
<evidence type="ECO:0000313" key="2">
    <source>
        <dbReference type="EMBL" id="KAF4757366.1"/>
    </source>
</evidence>
<evidence type="ECO:0000313" key="3">
    <source>
        <dbReference type="Proteomes" id="UP000553632"/>
    </source>
</evidence>
<gene>
    <name evidence="2" type="ORF">FOZ63_015118</name>
</gene>
<proteinExistence type="predicted"/>
<reference evidence="2 3" key="1">
    <citation type="submission" date="2020-04" db="EMBL/GenBank/DDBJ databases">
        <title>Perkinsus olseni comparative genomics.</title>
        <authorList>
            <person name="Bogema D.R."/>
        </authorList>
    </citation>
    <scope>NUCLEOTIDE SEQUENCE [LARGE SCALE GENOMIC DNA]</scope>
    <source>
        <strain evidence="2 3">ATCC PRA-207</strain>
    </source>
</reference>
<sequence>GVPGKKRAATGNLSSGPLKRSRRQPKSRIEPKLAGRPPPPGIYHNVFPILVFTKVTMNLTTDLECQFKFWIPGLATPVLVGPHRIVASLLDDCYKFDHRDNVAIGRTTLAFRHLSDELARRNLSRIYMNNVEVRASSSEQVDLVIGAIRYPMRPSEAPAGLVRGSAAKAALKLFLQDRRKQNYDGTDLQPFDAGANLQPLGDLTRELKDSPSSMQMDSIGNAVKYPIRPSEAAETDVPRRDAAVRVPGSTKAALKSFLQNRGYKSDGGTDLRPLDPGGNHQTLVGLMQESEASYPADDILDG</sequence>
<dbReference type="EMBL" id="JABANO010002735">
    <property type="protein sequence ID" value="KAF4757366.1"/>
    <property type="molecule type" value="Genomic_DNA"/>
</dbReference>
<feature type="region of interest" description="Disordered" evidence="1">
    <location>
        <begin position="1"/>
        <end position="37"/>
    </location>
</feature>
<dbReference type="Proteomes" id="UP000553632">
    <property type="component" value="Unassembled WGS sequence"/>
</dbReference>
<keyword evidence="3" id="KW-1185">Reference proteome</keyword>
<comment type="caution">
    <text evidence="2">The sequence shown here is derived from an EMBL/GenBank/DDBJ whole genome shotgun (WGS) entry which is preliminary data.</text>
</comment>
<dbReference type="AlphaFoldDB" id="A0A7J6UJZ3"/>
<evidence type="ECO:0000256" key="1">
    <source>
        <dbReference type="SAM" id="MobiDB-lite"/>
    </source>
</evidence>
<name>A0A7J6UJZ3_PEROL</name>
<accession>A0A7J6UJZ3</accession>